<sequence>MWRNAWAIAVVLWQFCLNGHAAEPQWSEYSIGRSTVLSDQPVEEVLRLVDELSRFDRAARAILRIPEPFEPLSFTVLFSSVSLPAHACSNPEAYSAHPGDPQMFQLYGDYNHRARLSLFRDYIRNLMISDVQMRYPDWYRVGMAELLATTDFDKESVIVGKIPKALWRNVEYCLTMPLSDLVRTDAHDTLTAGGQKRFITKAWLFSHFLTLGPINGEDDFSESLDKYLTLLSNGSADPFAFEQSFVEIVGRSRGNRDHYLSGGRFSLMKLAIEQETPTYHSLPASSGLLAERVKKFSDEACRN</sequence>
<name>K4KI86_SIMAS</name>
<dbReference type="Proteomes" id="UP000000466">
    <property type="component" value="Chromosome"/>
</dbReference>
<protein>
    <submittedName>
        <fullName evidence="2">Uncharacterized protein</fullName>
    </submittedName>
</protein>
<feature type="chain" id="PRO_5003880647" evidence="1">
    <location>
        <begin position="22"/>
        <end position="303"/>
    </location>
</feature>
<dbReference type="HOGENOM" id="CLU_917967_0_0_6"/>
<dbReference type="EMBL" id="CP003746">
    <property type="protein sequence ID" value="AFU98731.2"/>
    <property type="molecule type" value="Genomic_DNA"/>
</dbReference>
<evidence type="ECO:0000313" key="2">
    <source>
        <dbReference type="EMBL" id="AFU98731.2"/>
    </source>
</evidence>
<feature type="signal peptide" evidence="1">
    <location>
        <begin position="1"/>
        <end position="21"/>
    </location>
</feature>
<gene>
    <name evidence="2" type="ordered locus">M5M_07700</name>
</gene>
<proteinExistence type="predicted"/>
<evidence type="ECO:0000256" key="1">
    <source>
        <dbReference type="SAM" id="SignalP"/>
    </source>
</evidence>
<keyword evidence="3" id="KW-1185">Reference proteome</keyword>
<dbReference type="RefSeq" id="WP_016389292.1">
    <property type="nucleotide sequence ID" value="NC_018868.3"/>
</dbReference>
<keyword evidence="1" id="KW-0732">Signal</keyword>
<accession>K4KI86</accession>
<evidence type="ECO:0000313" key="3">
    <source>
        <dbReference type="Proteomes" id="UP000000466"/>
    </source>
</evidence>
<organism evidence="2 3">
    <name type="scientific">Simiduia agarivorans (strain DSM 21679 / JCM 13881 / BCRC 17597 / SA1)</name>
    <dbReference type="NCBI Taxonomy" id="1117647"/>
    <lineage>
        <taxon>Bacteria</taxon>
        <taxon>Pseudomonadati</taxon>
        <taxon>Pseudomonadota</taxon>
        <taxon>Gammaproteobacteria</taxon>
        <taxon>Cellvibrionales</taxon>
        <taxon>Cellvibrionaceae</taxon>
        <taxon>Simiduia</taxon>
    </lineage>
</organism>
<reference evidence="2 3" key="1">
    <citation type="journal article" date="2013" name="Genome Announc.">
        <title>Complete genome sequence of Simiduia agarivorans SA1(T), a marine bacterium able to degrade a variety of polysaccharides.</title>
        <authorList>
            <person name="Lin S.Y."/>
            <person name="Shieh W.Y."/>
            <person name="Chen J.S."/>
            <person name="Tang S.L."/>
        </authorList>
    </citation>
    <scope>NUCLEOTIDE SEQUENCE [LARGE SCALE GENOMIC DNA]</scope>
    <source>
        <strain evidence="3">DSM 21679 / JCM 13881 / BCRC 17597 / SA1</strain>
    </source>
</reference>
<dbReference type="STRING" id="1117647.M5M_07700"/>
<dbReference type="AlphaFoldDB" id="K4KI86"/>
<dbReference type="KEGG" id="saga:M5M_07700"/>
<dbReference type="OrthoDB" id="5523615at2"/>